<dbReference type="AlphaFoldDB" id="A0A382Q9P7"/>
<proteinExistence type="predicted"/>
<gene>
    <name evidence="1" type="ORF">METZ01_LOCUS334509</name>
</gene>
<organism evidence="1">
    <name type="scientific">marine metagenome</name>
    <dbReference type="NCBI Taxonomy" id="408172"/>
    <lineage>
        <taxon>unclassified sequences</taxon>
        <taxon>metagenomes</taxon>
        <taxon>ecological metagenomes</taxon>
    </lineage>
</organism>
<dbReference type="EMBL" id="UINC01112595">
    <property type="protein sequence ID" value="SVC81655.1"/>
    <property type="molecule type" value="Genomic_DNA"/>
</dbReference>
<name>A0A382Q9P7_9ZZZZ</name>
<protein>
    <submittedName>
        <fullName evidence="1">Uncharacterized protein</fullName>
    </submittedName>
</protein>
<accession>A0A382Q9P7</accession>
<evidence type="ECO:0000313" key="1">
    <source>
        <dbReference type="EMBL" id="SVC81655.1"/>
    </source>
</evidence>
<feature type="non-terminal residue" evidence="1">
    <location>
        <position position="86"/>
    </location>
</feature>
<sequence length="86" mass="10071">MIIKPIKKIESLTEESMRTMYILQSTLDINILIELFDHELKKMVSHDYLNYKNSIENISIDLGEIIKEKLIFNLKISNNSLGKFVI</sequence>
<reference evidence="1" key="1">
    <citation type="submission" date="2018-05" db="EMBL/GenBank/DDBJ databases">
        <authorList>
            <person name="Lanie J.A."/>
            <person name="Ng W.-L."/>
            <person name="Kazmierczak K.M."/>
            <person name="Andrzejewski T.M."/>
            <person name="Davidsen T.M."/>
            <person name="Wayne K.J."/>
            <person name="Tettelin H."/>
            <person name="Glass J.I."/>
            <person name="Rusch D."/>
            <person name="Podicherti R."/>
            <person name="Tsui H.-C.T."/>
            <person name="Winkler M.E."/>
        </authorList>
    </citation>
    <scope>NUCLEOTIDE SEQUENCE</scope>
</reference>